<protein>
    <submittedName>
        <fullName evidence="1">Uncharacterized protein</fullName>
    </submittedName>
</protein>
<dbReference type="InParanoid" id="A0A7N5JYU4"/>
<dbReference type="AlphaFoldDB" id="A0A7N5JYU4"/>
<keyword evidence="2" id="KW-1185">Reference proteome</keyword>
<accession>A0A7N5JYU4</accession>
<sequence>MTLGGMQWTLSESMSSMHDNKCVHRSPTLLAPVSSMSNVPISGWLLSPSKMLMLQWSLSSCTKCAM</sequence>
<reference evidence="1" key="2">
    <citation type="submission" date="2025-08" db="UniProtKB">
        <authorList>
            <consortium name="Ensembl"/>
        </authorList>
    </citation>
    <scope>IDENTIFICATION</scope>
</reference>
<evidence type="ECO:0000313" key="1">
    <source>
        <dbReference type="Ensembl" id="ENSAMEP00000032465.1"/>
    </source>
</evidence>
<evidence type="ECO:0000313" key="2">
    <source>
        <dbReference type="Proteomes" id="UP000008912"/>
    </source>
</evidence>
<proteinExistence type="predicted"/>
<reference evidence="1" key="3">
    <citation type="submission" date="2025-09" db="UniProtKB">
        <authorList>
            <consortium name="Ensembl"/>
        </authorList>
    </citation>
    <scope>IDENTIFICATION</scope>
</reference>
<reference evidence="1 2" key="1">
    <citation type="journal article" date="2010" name="Nature">
        <title>The sequence and de novo assembly of the giant panda genome.</title>
        <authorList>
            <person name="Li R."/>
            <person name="Fan W."/>
            <person name="Tian G."/>
            <person name="Zhu H."/>
            <person name="He L."/>
            <person name="Cai J."/>
            <person name="Huang Q."/>
            <person name="Cai Q."/>
            <person name="Li B."/>
            <person name="Bai Y."/>
            <person name="Zhang Z."/>
            <person name="Zhang Y."/>
            <person name="Wang W."/>
            <person name="Li J."/>
            <person name="Wei F."/>
            <person name="Li H."/>
            <person name="Jian M."/>
            <person name="Li J."/>
            <person name="Zhang Z."/>
            <person name="Nielsen R."/>
            <person name="Li D."/>
            <person name="Gu W."/>
            <person name="Yang Z."/>
            <person name="Xuan Z."/>
            <person name="Ryder O.A."/>
            <person name="Leung F.C."/>
            <person name="Zhou Y."/>
            <person name="Cao J."/>
            <person name="Sun X."/>
            <person name="Fu Y."/>
            <person name="Fang X."/>
            <person name="Guo X."/>
            <person name="Wang B."/>
            <person name="Hou R."/>
            <person name="Shen F."/>
            <person name="Mu B."/>
            <person name="Ni P."/>
            <person name="Lin R."/>
            <person name="Qian W."/>
            <person name="Wang G."/>
            <person name="Yu C."/>
            <person name="Nie W."/>
            <person name="Wang J."/>
            <person name="Wu Z."/>
            <person name="Liang H."/>
            <person name="Min J."/>
            <person name="Wu Q."/>
            <person name="Cheng S."/>
            <person name="Ruan J."/>
            <person name="Wang M."/>
            <person name="Shi Z."/>
            <person name="Wen M."/>
            <person name="Liu B."/>
            <person name="Ren X."/>
            <person name="Zheng H."/>
            <person name="Dong D."/>
            <person name="Cook K."/>
            <person name="Shan G."/>
            <person name="Zhang H."/>
            <person name="Kosiol C."/>
            <person name="Xie X."/>
            <person name="Lu Z."/>
            <person name="Zheng H."/>
            <person name="Li Y."/>
            <person name="Steiner C.C."/>
            <person name="Lam T.T."/>
            <person name="Lin S."/>
            <person name="Zhang Q."/>
            <person name="Li G."/>
            <person name="Tian J."/>
            <person name="Gong T."/>
            <person name="Liu H."/>
            <person name="Zhang D."/>
            <person name="Fang L."/>
            <person name="Ye C."/>
            <person name="Zhang J."/>
            <person name="Hu W."/>
            <person name="Xu A."/>
            <person name="Ren Y."/>
            <person name="Zhang G."/>
            <person name="Bruford M.W."/>
            <person name="Li Q."/>
            <person name="Ma L."/>
            <person name="Guo Y."/>
            <person name="An N."/>
            <person name="Hu Y."/>
            <person name="Zheng Y."/>
            <person name="Shi Y."/>
            <person name="Li Z."/>
            <person name="Liu Q."/>
            <person name="Chen Y."/>
            <person name="Zhao J."/>
            <person name="Qu N."/>
            <person name="Zhao S."/>
            <person name="Tian F."/>
            <person name="Wang X."/>
            <person name="Wang H."/>
            <person name="Xu L."/>
            <person name="Liu X."/>
            <person name="Vinar T."/>
            <person name="Wang Y."/>
            <person name="Lam T.W."/>
            <person name="Yiu S.M."/>
            <person name="Liu S."/>
            <person name="Zhang H."/>
            <person name="Li D."/>
            <person name="Huang Y."/>
            <person name="Wang X."/>
            <person name="Yang G."/>
            <person name="Jiang Z."/>
            <person name="Wang J."/>
            <person name="Qin N."/>
            <person name="Li L."/>
            <person name="Li J."/>
            <person name="Bolund L."/>
            <person name="Kristiansen K."/>
            <person name="Wong G.K."/>
            <person name="Olson M."/>
            <person name="Zhang X."/>
            <person name="Li S."/>
            <person name="Yang H."/>
            <person name="Wang J."/>
            <person name="Wang J."/>
        </authorList>
    </citation>
    <scope>NUCLEOTIDE SEQUENCE [LARGE SCALE GENOMIC DNA]</scope>
</reference>
<name>A0A7N5JYU4_AILME</name>
<dbReference type="Proteomes" id="UP000008912">
    <property type="component" value="Unassembled WGS sequence"/>
</dbReference>
<organism evidence="1 2">
    <name type="scientific">Ailuropoda melanoleuca</name>
    <name type="common">Giant panda</name>
    <dbReference type="NCBI Taxonomy" id="9646"/>
    <lineage>
        <taxon>Eukaryota</taxon>
        <taxon>Metazoa</taxon>
        <taxon>Chordata</taxon>
        <taxon>Craniata</taxon>
        <taxon>Vertebrata</taxon>
        <taxon>Euteleostomi</taxon>
        <taxon>Mammalia</taxon>
        <taxon>Eutheria</taxon>
        <taxon>Laurasiatheria</taxon>
        <taxon>Carnivora</taxon>
        <taxon>Caniformia</taxon>
        <taxon>Ursidae</taxon>
        <taxon>Ailuropoda</taxon>
    </lineage>
</organism>
<dbReference type="Ensembl" id="ENSAMET00000046480.1">
    <property type="protein sequence ID" value="ENSAMEP00000032465.1"/>
    <property type="gene ID" value="ENSAMEG00000028079.1"/>
</dbReference>